<reference evidence="3" key="1">
    <citation type="submission" date="2016-06" db="EMBL/GenBank/DDBJ databases">
        <title>Parallel loss of symbiosis genes in relatives of nitrogen-fixing non-legume Parasponia.</title>
        <authorList>
            <person name="Van Velzen R."/>
            <person name="Holmer R."/>
            <person name="Bu F."/>
            <person name="Rutten L."/>
            <person name="Van Zeijl A."/>
            <person name="Liu W."/>
            <person name="Santuari L."/>
            <person name="Cao Q."/>
            <person name="Sharma T."/>
            <person name="Shen D."/>
            <person name="Roswanjaya Y."/>
            <person name="Wardhani T."/>
            <person name="Kalhor M.S."/>
            <person name="Jansen J."/>
            <person name="Van den Hoogen J."/>
            <person name="Gungor B."/>
            <person name="Hartog M."/>
            <person name="Hontelez J."/>
            <person name="Verver J."/>
            <person name="Yang W.-C."/>
            <person name="Schijlen E."/>
            <person name="Repin R."/>
            <person name="Schilthuizen M."/>
            <person name="Schranz E."/>
            <person name="Heidstra R."/>
            <person name="Miyata K."/>
            <person name="Fedorova E."/>
            <person name="Kohlen W."/>
            <person name="Bisseling T."/>
            <person name="Smit S."/>
            <person name="Geurts R."/>
        </authorList>
    </citation>
    <scope>NUCLEOTIDE SEQUENCE [LARGE SCALE GENOMIC DNA]</scope>
    <source>
        <strain evidence="3">cv. WU1-14</strain>
    </source>
</reference>
<evidence type="ECO:0000256" key="1">
    <source>
        <dbReference type="SAM" id="MobiDB-lite"/>
    </source>
</evidence>
<keyword evidence="3" id="KW-1185">Reference proteome</keyword>
<feature type="non-terminal residue" evidence="2">
    <location>
        <position position="102"/>
    </location>
</feature>
<accession>A0A2P5ANZ8</accession>
<feature type="region of interest" description="Disordered" evidence="1">
    <location>
        <begin position="75"/>
        <end position="102"/>
    </location>
</feature>
<gene>
    <name evidence="2" type="ORF">PanWU01x14_314060</name>
</gene>
<protein>
    <submittedName>
        <fullName evidence="2">Uncharacterized protein</fullName>
    </submittedName>
</protein>
<evidence type="ECO:0000313" key="2">
    <source>
        <dbReference type="EMBL" id="PON38250.1"/>
    </source>
</evidence>
<proteinExistence type="predicted"/>
<dbReference type="EMBL" id="JXTB01000502">
    <property type="protein sequence ID" value="PON38250.1"/>
    <property type="molecule type" value="Genomic_DNA"/>
</dbReference>
<name>A0A2P5ANZ8_PARAD</name>
<dbReference type="AlphaFoldDB" id="A0A2P5ANZ8"/>
<comment type="caution">
    <text evidence="2">The sequence shown here is derived from an EMBL/GenBank/DDBJ whole genome shotgun (WGS) entry which is preliminary data.</text>
</comment>
<dbReference type="OrthoDB" id="1748993at2759"/>
<feature type="compositionally biased region" description="Gly residues" evidence="1">
    <location>
        <begin position="92"/>
        <end position="102"/>
    </location>
</feature>
<dbReference type="Proteomes" id="UP000237105">
    <property type="component" value="Unassembled WGS sequence"/>
</dbReference>
<organism evidence="2 3">
    <name type="scientific">Parasponia andersonii</name>
    <name type="common">Sponia andersonii</name>
    <dbReference type="NCBI Taxonomy" id="3476"/>
    <lineage>
        <taxon>Eukaryota</taxon>
        <taxon>Viridiplantae</taxon>
        <taxon>Streptophyta</taxon>
        <taxon>Embryophyta</taxon>
        <taxon>Tracheophyta</taxon>
        <taxon>Spermatophyta</taxon>
        <taxon>Magnoliopsida</taxon>
        <taxon>eudicotyledons</taxon>
        <taxon>Gunneridae</taxon>
        <taxon>Pentapetalae</taxon>
        <taxon>rosids</taxon>
        <taxon>fabids</taxon>
        <taxon>Rosales</taxon>
        <taxon>Cannabaceae</taxon>
        <taxon>Parasponia</taxon>
    </lineage>
</organism>
<evidence type="ECO:0000313" key="3">
    <source>
        <dbReference type="Proteomes" id="UP000237105"/>
    </source>
</evidence>
<sequence length="102" mass="11268">MEPRPRDFTTPTFRPFEGKTEPLDHIYHFQQKMALETRDEAVTCKVFSTTLAGPALLWFRLGPSRRLVRLKPAAGINASGPPPSKLTIQHGGCPGQVGRGVQ</sequence>